<protein>
    <submittedName>
        <fullName evidence="1">Uncharacterized protein</fullName>
    </submittedName>
</protein>
<keyword evidence="2" id="KW-1185">Reference proteome</keyword>
<dbReference type="RefSeq" id="WP_128387520.1">
    <property type="nucleotide sequence ID" value="NZ_CP035037.1"/>
</dbReference>
<gene>
    <name evidence="1" type="ORF">Leucomu_13435</name>
</gene>
<dbReference type="Proteomes" id="UP000285768">
    <property type="component" value="Chromosome"/>
</dbReference>
<reference evidence="1 2" key="1">
    <citation type="submission" date="2019-01" db="EMBL/GenBank/DDBJ databases">
        <title>Leucobacter muris sp. nov. isolated from the nose of a laboratory mouse.</title>
        <authorList>
            <person name="Benga L."/>
            <person name="Sproeer C."/>
            <person name="Schumann P."/>
            <person name="Verbarg S."/>
            <person name="Bunk B."/>
            <person name="Engelhardt E."/>
            <person name="Benten P.M."/>
            <person name="Sager M."/>
        </authorList>
    </citation>
    <scope>NUCLEOTIDE SEQUENCE [LARGE SCALE GENOMIC DNA]</scope>
    <source>
        <strain evidence="1 2">DSM 101948</strain>
    </source>
</reference>
<name>A0ABX5QIJ4_9MICO</name>
<organism evidence="1 2">
    <name type="scientific">Leucobacter muris</name>
    <dbReference type="NCBI Taxonomy" id="1935379"/>
    <lineage>
        <taxon>Bacteria</taxon>
        <taxon>Bacillati</taxon>
        <taxon>Actinomycetota</taxon>
        <taxon>Actinomycetes</taxon>
        <taxon>Micrococcales</taxon>
        <taxon>Microbacteriaceae</taxon>
        <taxon>Leucobacter</taxon>
    </lineage>
</organism>
<dbReference type="EMBL" id="CP035037">
    <property type="protein sequence ID" value="QAB18778.1"/>
    <property type="molecule type" value="Genomic_DNA"/>
</dbReference>
<accession>A0ABX5QIJ4</accession>
<proteinExistence type="predicted"/>
<sequence>MSARDGAMVCDRCFGRLRSRIELIPDLVAMLRSLADPRKAAVYDRPMVSGAAPEGIPAPVPADIIDAQVDLLHTISAGQLRPGAESDEAYDHALRAVAPILASFDAIANDEESFLQWWSLVVPAASASHPEFWTVTRVLGKWPLEDRRRWAAQPCPQCGLKSVRISPPRHRYALTWFSCSKCEWRRSERDDDGVWASAFGLHADAPAQEGVVAPEAALHPDLDLRPAISSGAARAALVSDGREPGEVFEVFMVGAVPELGEAFARLAEQVAAVARSSYKNGGLLAAGARLVAEAIREAAEDVHAEGIGGGAER</sequence>
<evidence type="ECO:0000313" key="2">
    <source>
        <dbReference type="Proteomes" id="UP000285768"/>
    </source>
</evidence>
<evidence type="ECO:0000313" key="1">
    <source>
        <dbReference type="EMBL" id="QAB18778.1"/>
    </source>
</evidence>